<organism evidence="1 2">
    <name type="scientific">Rosa chinensis</name>
    <name type="common">China rose</name>
    <dbReference type="NCBI Taxonomy" id="74649"/>
    <lineage>
        <taxon>Eukaryota</taxon>
        <taxon>Viridiplantae</taxon>
        <taxon>Streptophyta</taxon>
        <taxon>Embryophyta</taxon>
        <taxon>Tracheophyta</taxon>
        <taxon>Spermatophyta</taxon>
        <taxon>Magnoliopsida</taxon>
        <taxon>eudicotyledons</taxon>
        <taxon>Gunneridae</taxon>
        <taxon>Pentapetalae</taxon>
        <taxon>rosids</taxon>
        <taxon>fabids</taxon>
        <taxon>Rosales</taxon>
        <taxon>Rosaceae</taxon>
        <taxon>Rosoideae</taxon>
        <taxon>Rosoideae incertae sedis</taxon>
        <taxon>Rosa</taxon>
    </lineage>
</organism>
<name>A0A2P6RD74_ROSCH</name>
<evidence type="ECO:0000313" key="2">
    <source>
        <dbReference type="Proteomes" id="UP000238479"/>
    </source>
</evidence>
<keyword evidence="2" id="KW-1185">Reference proteome</keyword>
<dbReference type="Proteomes" id="UP000238479">
    <property type="component" value="Chromosome 3"/>
</dbReference>
<gene>
    <name evidence="1" type="ORF">RchiOBHm_Chr3g0478701</name>
</gene>
<dbReference type="AlphaFoldDB" id="A0A2P6RD74"/>
<sequence length="168" mass="18594">MLGNLGLQVEYLIQPIPNLGQPEFNSRRMFCNVVHAGSHHVRRCKDAGGYSKQMDRRNFHPSDGILNWVSVSGHKISVSGHKISVSCFLDWVSVSGHNISVSGQIPVSVYQIFISGNIPVSEHQIPVSGHIPVSVHHIPVSVHQIVVSDQIPVFHCLLFEFLSFPALM</sequence>
<reference evidence="1 2" key="1">
    <citation type="journal article" date="2018" name="Nat. Genet.">
        <title>The Rosa genome provides new insights in the design of modern roses.</title>
        <authorList>
            <person name="Bendahmane M."/>
        </authorList>
    </citation>
    <scope>NUCLEOTIDE SEQUENCE [LARGE SCALE GENOMIC DNA]</scope>
    <source>
        <strain evidence="2">cv. Old Blush</strain>
    </source>
</reference>
<proteinExistence type="predicted"/>
<accession>A0A2P6RD74</accession>
<evidence type="ECO:0000313" key="1">
    <source>
        <dbReference type="EMBL" id="PRQ44387.1"/>
    </source>
</evidence>
<dbReference type="EMBL" id="PDCK01000041">
    <property type="protein sequence ID" value="PRQ44387.1"/>
    <property type="molecule type" value="Genomic_DNA"/>
</dbReference>
<dbReference type="Gramene" id="PRQ44387">
    <property type="protein sequence ID" value="PRQ44387"/>
    <property type="gene ID" value="RchiOBHm_Chr3g0478701"/>
</dbReference>
<comment type="caution">
    <text evidence="1">The sequence shown here is derived from an EMBL/GenBank/DDBJ whole genome shotgun (WGS) entry which is preliminary data.</text>
</comment>
<protein>
    <submittedName>
        <fullName evidence="1">Uncharacterized protein</fullName>
    </submittedName>
</protein>